<keyword evidence="2" id="KW-1185">Reference proteome</keyword>
<feature type="signal peptide" evidence="1">
    <location>
        <begin position="1"/>
        <end position="19"/>
    </location>
</feature>
<reference evidence="3" key="2">
    <citation type="submission" date="2020-10" db="UniProtKB">
        <authorList>
            <consortium name="WormBaseParasite"/>
        </authorList>
    </citation>
    <scope>IDENTIFICATION</scope>
</reference>
<evidence type="ECO:0000313" key="3">
    <source>
        <dbReference type="WBParaSite" id="Pan_g17093.t1"/>
    </source>
</evidence>
<protein>
    <submittedName>
        <fullName evidence="3">Glycoprotein</fullName>
    </submittedName>
</protein>
<keyword evidence="1" id="KW-0732">Signal</keyword>
<reference evidence="2" key="1">
    <citation type="journal article" date="2013" name="Genetics">
        <title>The draft genome and transcriptome of Panagrellus redivivus are shaped by the harsh demands of a free-living lifestyle.</title>
        <authorList>
            <person name="Srinivasan J."/>
            <person name="Dillman A.R."/>
            <person name="Macchietto M.G."/>
            <person name="Heikkinen L."/>
            <person name="Lakso M."/>
            <person name="Fracchia K.M."/>
            <person name="Antoshechkin I."/>
            <person name="Mortazavi A."/>
            <person name="Wong G."/>
            <person name="Sternberg P.W."/>
        </authorList>
    </citation>
    <scope>NUCLEOTIDE SEQUENCE [LARGE SCALE GENOMIC DNA]</scope>
    <source>
        <strain evidence="2">MT8872</strain>
    </source>
</reference>
<dbReference type="WBParaSite" id="Pan_g17093.t1">
    <property type="protein sequence ID" value="Pan_g17093.t1"/>
    <property type="gene ID" value="Pan_g17093"/>
</dbReference>
<evidence type="ECO:0000313" key="2">
    <source>
        <dbReference type="Proteomes" id="UP000492821"/>
    </source>
</evidence>
<evidence type="ECO:0000256" key="1">
    <source>
        <dbReference type="SAM" id="SignalP"/>
    </source>
</evidence>
<feature type="chain" id="PRO_5028998476" evidence="1">
    <location>
        <begin position="20"/>
        <end position="703"/>
    </location>
</feature>
<dbReference type="AlphaFoldDB" id="A0A7E4V6C9"/>
<accession>A0A7E4V6C9</accession>
<name>A0A7E4V6C9_PANRE</name>
<dbReference type="Proteomes" id="UP000492821">
    <property type="component" value="Unassembled WGS sequence"/>
</dbReference>
<sequence>MQLPKIAFGICLFIASVYGGTVDFEDYPRTERILYKKSKDTSCLTKTVFSALARDSAQKDEVISFRDKLQVYCQTTTRDTDIFNEIVVKCLNSKDDCQKLKALADPDNYLDHLKSVGDDADKVTLQDYAAAMPINNHVDLTSQNVSVCKDPYGRFYGIHRFFNNTCPLIAYTDKDGVVIKLSPTSPREIRWLIREFQWASNKEHIQYAVDPSNYKDICIFVPDKIVYVCGFSPFLKDDIMPAYELKSLCPGTKATDYMYTVNENSTTGGSFNLSISDAHFTTTCNARVTITVKQLAKDDTTVKMAVFFNGQSPPNDAPNWTNFQSVLKNAIRNRDFKRINNTNELVFQKTMAITAQTLELSMSDMFSLLQSETFSSCYHMVSKTCQFVYNPYCDSQLDYFDVSRRELLTKFGDFECRRRVFDTGCADTEDELMVKIVCRCKEYMCDDPRRYSTLVALGEISSALSANHNCFTSENAKPVVTSSRFSAYCYMTLTQPNQDKNIHQSEFGVLDMKNYKHIVENVRHCGTLQELEADLFALTPRSTRSCRVVKGSNSTMYQCCCEARTTPCNTERVLQKFFNMQVNMNLHSCQFHSHPTGACAASRFSQFRCIGIFKVTRNNGFKSKDEDCVSSHLDNDRAHTLCRQYGSSINPHGGTCGMMAMYDMRKGQEFNETDIPIYVCCGDSYRAFEKKMRTRKLKRIGTF</sequence>
<organism evidence="2 3">
    <name type="scientific">Panagrellus redivivus</name>
    <name type="common">Microworm</name>
    <dbReference type="NCBI Taxonomy" id="6233"/>
    <lineage>
        <taxon>Eukaryota</taxon>
        <taxon>Metazoa</taxon>
        <taxon>Ecdysozoa</taxon>
        <taxon>Nematoda</taxon>
        <taxon>Chromadorea</taxon>
        <taxon>Rhabditida</taxon>
        <taxon>Tylenchina</taxon>
        <taxon>Panagrolaimomorpha</taxon>
        <taxon>Panagrolaimoidea</taxon>
        <taxon>Panagrolaimidae</taxon>
        <taxon>Panagrellus</taxon>
    </lineage>
</organism>
<proteinExistence type="predicted"/>